<dbReference type="Gene3D" id="3.30.1130.10">
    <property type="match status" value="1"/>
</dbReference>
<dbReference type="UniPathway" id="UPA00848">
    <property type="reaction ID" value="UER00151"/>
</dbReference>
<keyword evidence="8" id="KW-0289">Folate biosynthesis</keyword>
<dbReference type="HAMAP" id="MF_00223">
    <property type="entry name" value="FolE"/>
    <property type="match status" value="1"/>
</dbReference>
<dbReference type="Gene3D" id="1.10.286.10">
    <property type="match status" value="1"/>
</dbReference>
<dbReference type="PANTHER" id="PTHR11109:SF7">
    <property type="entry name" value="GTP CYCLOHYDROLASE 1"/>
    <property type="match status" value="1"/>
</dbReference>
<evidence type="ECO:0000259" key="12">
    <source>
        <dbReference type="Pfam" id="PF01227"/>
    </source>
</evidence>
<evidence type="ECO:0000256" key="5">
    <source>
        <dbReference type="ARBA" id="ARBA00017272"/>
    </source>
</evidence>
<comment type="pathway">
    <text evidence="2">Cofactor biosynthesis; 7,8-dihydroneopterin triphosphate biosynthesis; 7,8-dihydroneopterin triphosphate from GTP: step 1/1.</text>
</comment>
<protein>
    <recommendedName>
        <fullName evidence="5">GTP cyclohydrolase 1</fullName>
        <ecNumber evidence="4">3.5.4.16</ecNumber>
    </recommendedName>
    <alternativeName>
        <fullName evidence="10">GTP cyclohydrolase I</fullName>
    </alternativeName>
</protein>
<evidence type="ECO:0000313" key="14">
    <source>
        <dbReference type="Proteomes" id="UP000266234"/>
    </source>
</evidence>
<evidence type="ECO:0000256" key="4">
    <source>
        <dbReference type="ARBA" id="ARBA00012715"/>
    </source>
</evidence>
<dbReference type="FunFam" id="3.30.1130.10:FF:000001">
    <property type="entry name" value="GTP cyclohydrolase 1"/>
    <property type="match status" value="1"/>
</dbReference>
<dbReference type="GO" id="GO:0046654">
    <property type="term" value="P:tetrahydrofolate biosynthetic process"/>
    <property type="evidence" value="ECO:0007669"/>
    <property type="project" value="InterPro"/>
</dbReference>
<evidence type="ECO:0000256" key="7">
    <source>
        <dbReference type="ARBA" id="ARBA00022801"/>
    </source>
</evidence>
<keyword evidence="14" id="KW-1185">Reference proteome</keyword>
<evidence type="ECO:0000256" key="6">
    <source>
        <dbReference type="ARBA" id="ARBA00022741"/>
    </source>
</evidence>
<evidence type="ECO:0000256" key="1">
    <source>
        <dbReference type="ARBA" id="ARBA00001052"/>
    </source>
</evidence>
<keyword evidence="7 13" id="KW-0378">Hydrolase</keyword>
<name>A0A395SWJ2_9HYPO</name>
<comment type="similarity">
    <text evidence="3">Belongs to the GTP cyclohydrolase I family.</text>
</comment>
<dbReference type="GO" id="GO:0006729">
    <property type="term" value="P:tetrahydrobiopterin biosynthetic process"/>
    <property type="evidence" value="ECO:0007669"/>
    <property type="project" value="TreeGrafter"/>
</dbReference>
<dbReference type="EC" id="3.5.4.16" evidence="4"/>
<dbReference type="GO" id="GO:0008270">
    <property type="term" value="F:zinc ion binding"/>
    <property type="evidence" value="ECO:0007669"/>
    <property type="project" value="TreeGrafter"/>
</dbReference>
<dbReference type="NCBIfam" id="TIGR00063">
    <property type="entry name" value="folE"/>
    <property type="match status" value="1"/>
</dbReference>
<reference evidence="13 14" key="1">
    <citation type="journal article" date="2018" name="PLoS Pathog.">
        <title>Evolution of structural diversity of trichothecenes, a family of toxins produced by plant pathogenic and entomopathogenic fungi.</title>
        <authorList>
            <person name="Proctor R.H."/>
            <person name="McCormick S.P."/>
            <person name="Kim H.S."/>
            <person name="Cardoza R.E."/>
            <person name="Stanley A.M."/>
            <person name="Lindo L."/>
            <person name="Kelly A."/>
            <person name="Brown D.W."/>
            <person name="Lee T."/>
            <person name="Vaughan M.M."/>
            <person name="Alexander N.J."/>
            <person name="Busman M."/>
            <person name="Gutierrez S."/>
        </authorList>
    </citation>
    <scope>NUCLEOTIDE SEQUENCE [LARGE SCALE GENOMIC DNA]</scope>
    <source>
        <strain evidence="13 14">NRRL 20695</strain>
    </source>
</reference>
<dbReference type="PANTHER" id="PTHR11109">
    <property type="entry name" value="GTP CYCLOHYDROLASE I"/>
    <property type="match status" value="1"/>
</dbReference>
<dbReference type="AlphaFoldDB" id="A0A395SWJ2"/>
<evidence type="ECO:0000256" key="2">
    <source>
        <dbReference type="ARBA" id="ARBA00005080"/>
    </source>
</evidence>
<feature type="compositionally biased region" description="Basic residues" evidence="11">
    <location>
        <begin position="34"/>
        <end position="46"/>
    </location>
</feature>
<feature type="compositionally biased region" description="Low complexity" evidence="11">
    <location>
        <begin position="17"/>
        <end position="30"/>
    </location>
</feature>
<dbReference type="NCBIfam" id="NF006826">
    <property type="entry name" value="PRK09347.1-3"/>
    <property type="match status" value="1"/>
</dbReference>
<evidence type="ECO:0000256" key="8">
    <source>
        <dbReference type="ARBA" id="ARBA00022909"/>
    </source>
</evidence>
<keyword evidence="9" id="KW-0342">GTP-binding</keyword>
<evidence type="ECO:0000313" key="13">
    <source>
        <dbReference type="EMBL" id="RGP76432.1"/>
    </source>
</evidence>
<dbReference type="InterPro" id="IPR001474">
    <property type="entry name" value="GTP_CycHdrlase_I"/>
</dbReference>
<dbReference type="InterPro" id="IPR043134">
    <property type="entry name" value="GTP-CH-I_N"/>
</dbReference>
<dbReference type="InterPro" id="IPR020602">
    <property type="entry name" value="GTP_CycHdrlase_I_dom"/>
</dbReference>
<dbReference type="NCBIfam" id="NF006825">
    <property type="entry name" value="PRK09347.1-2"/>
    <property type="match status" value="1"/>
</dbReference>
<evidence type="ECO:0000256" key="3">
    <source>
        <dbReference type="ARBA" id="ARBA00008085"/>
    </source>
</evidence>
<dbReference type="PROSITE" id="PS00860">
    <property type="entry name" value="GTP_CYCLOHYDROL_1_2"/>
    <property type="match status" value="1"/>
</dbReference>
<comment type="catalytic activity">
    <reaction evidence="1">
        <text>GTP + H2O = 7,8-dihydroneopterin 3'-triphosphate + formate + H(+)</text>
        <dbReference type="Rhea" id="RHEA:17473"/>
        <dbReference type="ChEBI" id="CHEBI:15377"/>
        <dbReference type="ChEBI" id="CHEBI:15378"/>
        <dbReference type="ChEBI" id="CHEBI:15740"/>
        <dbReference type="ChEBI" id="CHEBI:37565"/>
        <dbReference type="ChEBI" id="CHEBI:58462"/>
        <dbReference type="EC" id="3.5.4.16"/>
    </reaction>
</comment>
<feature type="domain" description="GTP cyclohydrolase I" evidence="12">
    <location>
        <begin position="145"/>
        <end position="320"/>
    </location>
</feature>
<feature type="region of interest" description="Disordered" evidence="11">
    <location>
        <begin position="1"/>
        <end position="97"/>
    </location>
</feature>
<dbReference type="EMBL" id="PXOG01000114">
    <property type="protein sequence ID" value="RGP76432.1"/>
    <property type="molecule type" value="Genomic_DNA"/>
</dbReference>
<dbReference type="FunFam" id="1.10.286.10:FF:000003">
    <property type="entry name" value="GTP cyclohydrolase 1"/>
    <property type="match status" value="1"/>
</dbReference>
<gene>
    <name evidence="13" type="ORF">FLONG3_5317</name>
</gene>
<sequence>MAPSEDGVIPSHKRSQDAASISGSSSSSDDSASRRKRRERKERKRKNGETTVAAVNGAKPNAFSQRRNSLAKASRDPRDEPVPKKRRASAVPEEGGAVVKAVRSPSPVIDFDGLSRPIYYLGRGTRERREETEEQQVERLDRMRGAVRTLLECVGEDPDREGLLDTPSRYAKALLFLTKGYQVNVEDIVNNALFREGHSEMVIVKDIEVFSLCEHHLVPFTGKMHIGYIPNETVIGLSKLPRIAEMFARRLQIQERLTKEVAHAIMEILKPQGVAVVMESSHLCMVMRGVEKTTTSTITSCVLGCFERKSKTRNEFLNLIGINKR</sequence>
<proteinExistence type="inferred from homology"/>
<dbReference type="OrthoDB" id="4966at2759"/>
<dbReference type="GO" id="GO:0003934">
    <property type="term" value="F:GTP cyclohydrolase I activity"/>
    <property type="evidence" value="ECO:0007669"/>
    <property type="project" value="UniProtKB-EC"/>
</dbReference>
<dbReference type="SUPFAM" id="SSF55620">
    <property type="entry name" value="Tetrahydrobiopterin biosynthesis enzymes-like"/>
    <property type="match status" value="1"/>
</dbReference>
<dbReference type="PROSITE" id="PS00859">
    <property type="entry name" value="GTP_CYCLOHYDROL_1_1"/>
    <property type="match status" value="1"/>
</dbReference>
<dbReference type="GO" id="GO:0005737">
    <property type="term" value="C:cytoplasm"/>
    <property type="evidence" value="ECO:0007669"/>
    <property type="project" value="TreeGrafter"/>
</dbReference>
<evidence type="ECO:0000256" key="10">
    <source>
        <dbReference type="ARBA" id="ARBA00030854"/>
    </source>
</evidence>
<keyword evidence="6" id="KW-0547">Nucleotide-binding</keyword>
<evidence type="ECO:0000256" key="11">
    <source>
        <dbReference type="SAM" id="MobiDB-lite"/>
    </source>
</evidence>
<comment type="caution">
    <text evidence="13">The sequence shown here is derived from an EMBL/GenBank/DDBJ whole genome shotgun (WGS) entry which is preliminary data.</text>
</comment>
<dbReference type="Proteomes" id="UP000266234">
    <property type="component" value="Unassembled WGS sequence"/>
</dbReference>
<dbReference type="GO" id="GO:0005525">
    <property type="term" value="F:GTP binding"/>
    <property type="evidence" value="ECO:0007669"/>
    <property type="project" value="UniProtKB-KW"/>
</dbReference>
<dbReference type="STRING" id="694270.A0A395SWJ2"/>
<feature type="compositionally biased region" description="Basic and acidic residues" evidence="11">
    <location>
        <begin position="73"/>
        <end position="83"/>
    </location>
</feature>
<accession>A0A395SWJ2</accession>
<dbReference type="CDD" id="cd00642">
    <property type="entry name" value="GTP_cyclohydro1"/>
    <property type="match status" value="1"/>
</dbReference>
<dbReference type="Pfam" id="PF01227">
    <property type="entry name" value="GTP_cyclohydroI"/>
    <property type="match status" value="1"/>
</dbReference>
<dbReference type="InterPro" id="IPR018234">
    <property type="entry name" value="GTP_CycHdrlase_I_CS"/>
</dbReference>
<dbReference type="InterPro" id="IPR043133">
    <property type="entry name" value="GTP-CH-I_C/QueF"/>
</dbReference>
<organism evidence="13 14">
    <name type="scientific">Fusarium longipes</name>
    <dbReference type="NCBI Taxonomy" id="694270"/>
    <lineage>
        <taxon>Eukaryota</taxon>
        <taxon>Fungi</taxon>
        <taxon>Dikarya</taxon>
        <taxon>Ascomycota</taxon>
        <taxon>Pezizomycotina</taxon>
        <taxon>Sordariomycetes</taxon>
        <taxon>Hypocreomycetidae</taxon>
        <taxon>Hypocreales</taxon>
        <taxon>Nectriaceae</taxon>
        <taxon>Fusarium</taxon>
    </lineage>
</organism>
<dbReference type="GO" id="GO:0046656">
    <property type="term" value="P:folic acid biosynthetic process"/>
    <property type="evidence" value="ECO:0007669"/>
    <property type="project" value="UniProtKB-KW"/>
</dbReference>
<evidence type="ECO:0000256" key="9">
    <source>
        <dbReference type="ARBA" id="ARBA00023134"/>
    </source>
</evidence>